<keyword evidence="3" id="KW-1185">Reference proteome</keyword>
<gene>
    <name evidence="2" type="ORF">J2851_004501</name>
</gene>
<evidence type="ECO:0000313" key="2">
    <source>
        <dbReference type="EMBL" id="MBP2294711.1"/>
    </source>
</evidence>
<dbReference type="RefSeq" id="WP_209768989.1">
    <property type="nucleotide sequence ID" value="NZ_JAGINP010000017.1"/>
</dbReference>
<dbReference type="Proteomes" id="UP000781958">
    <property type="component" value="Unassembled WGS sequence"/>
</dbReference>
<feature type="region of interest" description="Disordered" evidence="1">
    <location>
        <begin position="1"/>
        <end position="61"/>
    </location>
</feature>
<protein>
    <submittedName>
        <fullName evidence="2">Uncharacterized protein</fullName>
    </submittedName>
</protein>
<comment type="caution">
    <text evidence="2">The sequence shown here is derived from an EMBL/GenBank/DDBJ whole genome shotgun (WGS) entry which is preliminary data.</text>
</comment>
<name>A0ABS4SQ79_9PROT</name>
<feature type="compositionally biased region" description="Basic residues" evidence="1">
    <location>
        <begin position="39"/>
        <end position="53"/>
    </location>
</feature>
<proteinExistence type="predicted"/>
<organism evidence="2 3">
    <name type="scientific">Azospirillum rugosum</name>
    <dbReference type="NCBI Taxonomy" id="416170"/>
    <lineage>
        <taxon>Bacteria</taxon>
        <taxon>Pseudomonadati</taxon>
        <taxon>Pseudomonadota</taxon>
        <taxon>Alphaproteobacteria</taxon>
        <taxon>Rhodospirillales</taxon>
        <taxon>Azospirillaceae</taxon>
        <taxon>Azospirillum</taxon>
    </lineage>
</organism>
<evidence type="ECO:0000313" key="3">
    <source>
        <dbReference type="Proteomes" id="UP000781958"/>
    </source>
</evidence>
<evidence type="ECO:0000256" key="1">
    <source>
        <dbReference type="SAM" id="MobiDB-lite"/>
    </source>
</evidence>
<sequence>MNSNTNAAGIAPDVEAQQQSGQRRRKGALIIGFFTMRAPRPKPPRQRRKRGKRAVQLDLFA</sequence>
<dbReference type="EMBL" id="JAGINP010000017">
    <property type="protein sequence ID" value="MBP2294711.1"/>
    <property type="molecule type" value="Genomic_DNA"/>
</dbReference>
<reference evidence="2 3" key="1">
    <citation type="submission" date="2021-03" db="EMBL/GenBank/DDBJ databases">
        <title>Genomic Encyclopedia of Type Strains, Phase III (KMG-III): the genomes of soil and plant-associated and newly described type strains.</title>
        <authorList>
            <person name="Whitman W."/>
        </authorList>
    </citation>
    <scope>NUCLEOTIDE SEQUENCE [LARGE SCALE GENOMIC DNA]</scope>
    <source>
        <strain evidence="2 3">IMMIB AFH-6</strain>
    </source>
</reference>
<accession>A0ABS4SQ79</accession>